<evidence type="ECO:0000313" key="2">
    <source>
        <dbReference type="EMBL" id="KAJ3596432.1"/>
    </source>
</evidence>
<proteinExistence type="predicted"/>
<feature type="non-terminal residue" evidence="2">
    <location>
        <position position="1"/>
    </location>
</feature>
<comment type="caution">
    <text evidence="2">The sequence shown here is derived from an EMBL/GenBank/DDBJ whole genome shotgun (WGS) entry which is preliminary data.</text>
</comment>
<dbReference type="Gene3D" id="1.20.1070.10">
    <property type="entry name" value="Rhodopsin 7-helix transmembrane proteins"/>
    <property type="match status" value="1"/>
</dbReference>
<feature type="transmembrane region" description="Helical" evidence="1">
    <location>
        <begin position="12"/>
        <end position="33"/>
    </location>
</feature>
<dbReference type="OrthoDB" id="5968937at2759"/>
<accession>A0A9Q0E1K5</accession>
<gene>
    <name evidence="2" type="ORF">NHX12_002839</name>
</gene>
<dbReference type="EMBL" id="JANIIK010000110">
    <property type="protein sequence ID" value="KAJ3596432.1"/>
    <property type="molecule type" value="Genomic_DNA"/>
</dbReference>
<protein>
    <recommendedName>
        <fullName evidence="4">G-protein coupled receptors family 1 profile domain-containing protein</fullName>
    </recommendedName>
</protein>
<feature type="transmembrane region" description="Helical" evidence="1">
    <location>
        <begin position="45"/>
        <end position="64"/>
    </location>
</feature>
<evidence type="ECO:0008006" key="4">
    <source>
        <dbReference type="Google" id="ProtNLM"/>
    </source>
</evidence>
<keyword evidence="3" id="KW-1185">Reference proteome</keyword>
<organism evidence="2 3">
    <name type="scientific">Muraenolepis orangiensis</name>
    <name type="common">Patagonian moray cod</name>
    <dbReference type="NCBI Taxonomy" id="630683"/>
    <lineage>
        <taxon>Eukaryota</taxon>
        <taxon>Metazoa</taxon>
        <taxon>Chordata</taxon>
        <taxon>Craniata</taxon>
        <taxon>Vertebrata</taxon>
        <taxon>Euteleostomi</taxon>
        <taxon>Actinopterygii</taxon>
        <taxon>Neopterygii</taxon>
        <taxon>Teleostei</taxon>
        <taxon>Neoteleostei</taxon>
        <taxon>Acanthomorphata</taxon>
        <taxon>Zeiogadaria</taxon>
        <taxon>Gadariae</taxon>
        <taxon>Gadiformes</taxon>
        <taxon>Muraenolepidoidei</taxon>
        <taxon>Muraenolepididae</taxon>
        <taxon>Muraenolepis</taxon>
    </lineage>
</organism>
<keyword evidence="1" id="KW-0812">Transmembrane</keyword>
<dbReference type="AlphaFoldDB" id="A0A9Q0E1K5"/>
<evidence type="ECO:0000256" key="1">
    <source>
        <dbReference type="SAM" id="Phobius"/>
    </source>
</evidence>
<dbReference type="Proteomes" id="UP001148018">
    <property type="component" value="Unassembled WGS sequence"/>
</dbReference>
<dbReference type="SUPFAM" id="SSF81321">
    <property type="entry name" value="Family A G protein-coupled receptor-like"/>
    <property type="match status" value="1"/>
</dbReference>
<feature type="transmembrane region" description="Helical" evidence="1">
    <location>
        <begin position="76"/>
        <end position="98"/>
    </location>
</feature>
<keyword evidence="1" id="KW-0472">Membrane</keyword>
<reference evidence="2" key="1">
    <citation type="submission" date="2022-07" db="EMBL/GenBank/DDBJ databases">
        <title>Chromosome-level genome of Muraenolepis orangiensis.</title>
        <authorList>
            <person name="Kim J."/>
        </authorList>
    </citation>
    <scope>NUCLEOTIDE SEQUENCE</scope>
    <source>
        <strain evidence="2">KU_S4_2022</strain>
        <tissue evidence="2">Muscle</tissue>
    </source>
</reference>
<keyword evidence="1" id="KW-1133">Transmembrane helix</keyword>
<sequence>HNSSGVGPGVKVAPCLLLGACFMVGLPVNIAVIFDRKYKRYASKVNPNILLLVLNLALVDSVALTTSPLTLYTLVWGFTLGDATCQMFFFILSTCLFIR</sequence>
<evidence type="ECO:0000313" key="3">
    <source>
        <dbReference type="Proteomes" id="UP001148018"/>
    </source>
</evidence>
<name>A0A9Q0E1K5_9TELE</name>